<sequence>MPHPMRLCCNAGVCHNHTCCRRPDVSSRCRLCLLYQQLLRAPRPCSPKLAKINSKGRRYRDDQWCPLNPEGRKQYDQHFLLMLQGEPISLKKPSILSNVYVIKAKRRPCSTIFLSFPEKAHTEALGSLPWVVAQTARPHPGAGGG</sequence>
<dbReference type="AlphaFoldDB" id="A0A9D4T669"/>
<proteinExistence type="predicted"/>
<dbReference type="Proteomes" id="UP000821837">
    <property type="component" value="Chromosome 11"/>
</dbReference>
<accession>A0A9D4T669</accession>
<evidence type="ECO:0000313" key="2">
    <source>
        <dbReference type="Proteomes" id="UP000821837"/>
    </source>
</evidence>
<evidence type="ECO:0000313" key="1">
    <source>
        <dbReference type="EMBL" id="KAH7972960.1"/>
    </source>
</evidence>
<reference evidence="1" key="2">
    <citation type="submission" date="2021-09" db="EMBL/GenBank/DDBJ databases">
        <authorList>
            <person name="Jia N."/>
            <person name="Wang J."/>
            <person name="Shi W."/>
            <person name="Du L."/>
            <person name="Sun Y."/>
            <person name="Zhan W."/>
            <person name="Jiang J."/>
            <person name="Wang Q."/>
            <person name="Zhang B."/>
            <person name="Ji P."/>
            <person name="Sakyi L.B."/>
            <person name="Cui X."/>
            <person name="Yuan T."/>
            <person name="Jiang B."/>
            <person name="Yang W."/>
            <person name="Lam T.T.-Y."/>
            <person name="Chang Q."/>
            <person name="Ding S."/>
            <person name="Wang X."/>
            <person name="Zhu J."/>
            <person name="Ruan X."/>
            <person name="Zhao L."/>
            <person name="Wei J."/>
            <person name="Que T."/>
            <person name="Du C."/>
            <person name="Cheng J."/>
            <person name="Dai P."/>
            <person name="Han X."/>
            <person name="Huang E."/>
            <person name="Gao Y."/>
            <person name="Liu J."/>
            <person name="Shao H."/>
            <person name="Ye R."/>
            <person name="Li L."/>
            <person name="Wei W."/>
            <person name="Wang X."/>
            <person name="Wang C."/>
            <person name="Huo Q."/>
            <person name="Li W."/>
            <person name="Guo W."/>
            <person name="Chen H."/>
            <person name="Chen S."/>
            <person name="Zhou L."/>
            <person name="Zhou L."/>
            <person name="Ni X."/>
            <person name="Tian J."/>
            <person name="Zhou Y."/>
            <person name="Sheng Y."/>
            <person name="Liu T."/>
            <person name="Pan Y."/>
            <person name="Xia L."/>
            <person name="Li J."/>
            <person name="Zhao F."/>
            <person name="Cao W."/>
        </authorList>
    </citation>
    <scope>NUCLEOTIDE SEQUENCE</scope>
    <source>
        <strain evidence="1">Rsan-2018</strain>
        <tissue evidence="1">Larvae</tissue>
    </source>
</reference>
<name>A0A9D4T669_RHISA</name>
<organism evidence="1 2">
    <name type="scientific">Rhipicephalus sanguineus</name>
    <name type="common">Brown dog tick</name>
    <name type="synonym">Ixodes sanguineus</name>
    <dbReference type="NCBI Taxonomy" id="34632"/>
    <lineage>
        <taxon>Eukaryota</taxon>
        <taxon>Metazoa</taxon>
        <taxon>Ecdysozoa</taxon>
        <taxon>Arthropoda</taxon>
        <taxon>Chelicerata</taxon>
        <taxon>Arachnida</taxon>
        <taxon>Acari</taxon>
        <taxon>Parasitiformes</taxon>
        <taxon>Ixodida</taxon>
        <taxon>Ixodoidea</taxon>
        <taxon>Ixodidae</taxon>
        <taxon>Rhipicephalinae</taxon>
        <taxon>Rhipicephalus</taxon>
        <taxon>Rhipicephalus</taxon>
    </lineage>
</organism>
<keyword evidence="2" id="KW-1185">Reference proteome</keyword>
<reference evidence="1" key="1">
    <citation type="journal article" date="2020" name="Cell">
        <title>Large-Scale Comparative Analyses of Tick Genomes Elucidate Their Genetic Diversity and Vector Capacities.</title>
        <authorList>
            <consortium name="Tick Genome and Microbiome Consortium (TIGMIC)"/>
            <person name="Jia N."/>
            <person name="Wang J."/>
            <person name="Shi W."/>
            <person name="Du L."/>
            <person name="Sun Y."/>
            <person name="Zhan W."/>
            <person name="Jiang J.F."/>
            <person name="Wang Q."/>
            <person name="Zhang B."/>
            <person name="Ji P."/>
            <person name="Bell-Sakyi L."/>
            <person name="Cui X.M."/>
            <person name="Yuan T.T."/>
            <person name="Jiang B.G."/>
            <person name="Yang W.F."/>
            <person name="Lam T.T."/>
            <person name="Chang Q.C."/>
            <person name="Ding S.J."/>
            <person name="Wang X.J."/>
            <person name="Zhu J.G."/>
            <person name="Ruan X.D."/>
            <person name="Zhao L."/>
            <person name="Wei J.T."/>
            <person name="Ye R.Z."/>
            <person name="Que T.C."/>
            <person name="Du C.H."/>
            <person name="Zhou Y.H."/>
            <person name="Cheng J.X."/>
            <person name="Dai P.F."/>
            <person name="Guo W.B."/>
            <person name="Han X.H."/>
            <person name="Huang E.J."/>
            <person name="Li L.F."/>
            <person name="Wei W."/>
            <person name="Gao Y.C."/>
            <person name="Liu J.Z."/>
            <person name="Shao H.Z."/>
            <person name="Wang X."/>
            <person name="Wang C.C."/>
            <person name="Yang T.C."/>
            <person name="Huo Q.B."/>
            <person name="Li W."/>
            <person name="Chen H.Y."/>
            <person name="Chen S.E."/>
            <person name="Zhou L.G."/>
            <person name="Ni X.B."/>
            <person name="Tian J.H."/>
            <person name="Sheng Y."/>
            <person name="Liu T."/>
            <person name="Pan Y.S."/>
            <person name="Xia L.Y."/>
            <person name="Li J."/>
            <person name="Zhao F."/>
            <person name="Cao W.C."/>
        </authorList>
    </citation>
    <scope>NUCLEOTIDE SEQUENCE</scope>
    <source>
        <strain evidence="1">Rsan-2018</strain>
    </source>
</reference>
<gene>
    <name evidence="1" type="ORF">HPB52_019481</name>
</gene>
<dbReference type="EMBL" id="JABSTV010001247">
    <property type="protein sequence ID" value="KAH7972960.1"/>
    <property type="molecule type" value="Genomic_DNA"/>
</dbReference>
<protein>
    <submittedName>
        <fullName evidence="1">Uncharacterized protein</fullName>
    </submittedName>
</protein>
<comment type="caution">
    <text evidence="1">The sequence shown here is derived from an EMBL/GenBank/DDBJ whole genome shotgun (WGS) entry which is preliminary data.</text>
</comment>